<proteinExistence type="predicted"/>
<dbReference type="EMBL" id="HACG01019086">
    <property type="protein sequence ID" value="CEK65951.1"/>
    <property type="molecule type" value="Transcribed_RNA"/>
</dbReference>
<gene>
    <name evidence="2" type="primary">ORF56810</name>
    <name evidence="3" type="synonym">ORF56811</name>
</gene>
<sequence length="55" mass="6088">SVCSSSGREFNLNPSVPGTNSEACEFGRKLVPLDFFTDDKNRPLRSEINDKLLSV</sequence>
<reference evidence="2" key="1">
    <citation type="submission" date="2014-12" db="EMBL/GenBank/DDBJ databases">
        <title>Insight into the proteome of Arion vulgaris.</title>
        <authorList>
            <person name="Aradska J."/>
            <person name="Bulat T."/>
            <person name="Smidak R."/>
            <person name="Sarate P."/>
            <person name="Gangsoo J."/>
            <person name="Sialana F."/>
            <person name="Bilban M."/>
            <person name="Lubec G."/>
        </authorList>
    </citation>
    <scope>NUCLEOTIDE SEQUENCE</scope>
    <source>
        <tissue evidence="2">Skin</tissue>
    </source>
</reference>
<dbReference type="EMBL" id="HACG01019087">
    <property type="protein sequence ID" value="CEK65952.1"/>
    <property type="molecule type" value="Transcribed_RNA"/>
</dbReference>
<dbReference type="AlphaFoldDB" id="A0A0B6ZDQ4"/>
<feature type="non-terminal residue" evidence="2">
    <location>
        <position position="1"/>
    </location>
</feature>
<protein>
    <submittedName>
        <fullName evidence="2">Uncharacterized protein</fullName>
    </submittedName>
</protein>
<accession>A0A0B6ZDQ4</accession>
<evidence type="ECO:0000313" key="2">
    <source>
        <dbReference type="EMBL" id="CEK65951.1"/>
    </source>
</evidence>
<name>A0A0B6ZDQ4_9EUPU</name>
<feature type="region of interest" description="Disordered" evidence="1">
    <location>
        <begin position="1"/>
        <end position="20"/>
    </location>
</feature>
<evidence type="ECO:0000256" key="1">
    <source>
        <dbReference type="SAM" id="MobiDB-lite"/>
    </source>
</evidence>
<evidence type="ECO:0000313" key="3">
    <source>
        <dbReference type="EMBL" id="CEK65952.1"/>
    </source>
</evidence>
<organism evidence="2">
    <name type="scientific">Arion vulgaris</name>
    <dbReference type="NCBI Taxonomy" id="1028688"/>
    <lineage>
        <taxon>Eukaryota</taxon>
        <taxon>Metazoa</taxon>
        <taxon>Spiralia</taxon>
        <taxon>Lophotrochozoa</taxon>
        <taxon>Mollusca</taxon>
        <taxon>Gastropoda</taxon>
        <taxon>Heterobranchia</taxon>
        <taxon>Euthyneura</taxon>
        <taxon>Panpulmonata</taxon>
        <taxon>Eupulmonata</taxon>
        <taxon>Stylommatophora</taxon>
        <taxon>Helicina</taxon>
        <taxon>Arionoidea</taxon>
        <taxon>Arionidae</taxon>
        <taxon>Arion</taxon>
    </lineage>
</organism>